<sequence>MLQTNQNSVLKIEAPSDFKFQECLVFLGRSDKEILHHIENDSLYKLIKLKDQHILLKISIEENTLIIEFPDEKPVNEDTEKISEYVTEYFDLKRDLSDFYKIASNDQVLKRTVAGHKGLRIIGIPDLFEALTWAIMGQQINLAFAYTIKSRFVEKYGEKLEYDGRTFWLYPSYEKIAALKEDDLRKLQFTTRKAEYVIHTAKLMAAGELSKENLLTLQDLDEQRDALIKLRGVGAWTADYVSMKCLLQPGAFPIADVGLHNAIKIQLGLDAKPGPEEIMNLAKNWSGWEAYATFYLWRSLYE</sequence>
<keyword evidence="3" id="KW-0227">DNA damage</keyword>
<keyword evidence="4 7" id="KW-0378">Hydrolase</keyword>
<dbReference type="Proteomes" id="UP001258181">
    <property type="component" value="Unassembled WGS sequence"/>
</dbReference>
<organism evidence="7 8">
    <name type="scientific">Fictibacillus barbaricus</name>
    <dbReference type="NCBI Taxonomy" id="182136"/>
    <lineage>
        <taxon>Bacteria</taxon>
        <taxon>Bacillati</taxon>
        <taxon>Bacillota</taxon>
        <taxon>Bacilli</taxon>
        <taxon>Bacillales</taxon>
        <taxon>Fictibacillaceae</taxon>
        <taxon>Fictibacillus</taxon>
    </lineage>
</organism>
<keyword evidence="8" id="KW-1185">Reference proteome</keyword>
<protein>
    <recommendedName>
        <fullName evidence="2">DNA-3-methyladenine glycosylase II</fullName>
        <ecNumber evidence="2">3.2.2.21</ecNumber>
    </recommendedName>
</protein>
<dbReference type="CDD" id="cd00056">
    <property type="entry name" value="ENDO3c"/>
    <property type="match status" value="1"/>
</dbReference>
<dbReference type="Gene3D" id="3.30.310.20">
    <property type="entry name" value="DNA-3-methyladenine glycosylase AlkA, N-terminal domain"/>
    <property type="match status" value="1"/>
</dbReference>
<dbReference type="EC" id="3.2.2.21" evidence="2"/>
<name>A0ABU1TW47_9BACL</name>
<accession>A0ABU1TW47</accession>
<evidence type="ECO:0000256" key="2">
    <source>
        <dbReference type="ARBA" id="ARBA00012000"/>
    </source>
</evidence>
<evidence type="ECO:0000256" key="1">
    <source>
        <dbReference type="ARBA" id="ARBA00000086"/>
    </source>
</evidence>
<dbReference type="EMBL" id="JAVDWA010000001">
    <property type="protein sequence ID" value="MDR7071421.1"/>
    <property type="molecule type" value="Genomic_DNA"/>
</dbReference>
<dbReference type="Gene3D" id="1.10.340.30">
    <property type="entry name" value="Hypothetical protein, domain 2"/>
    <property type="match status" value="1"/>
</dbReference>
<dbReference type="Pfam" id="PF07934">
    <property type="entry name" value="OGG_N"/>
    <property type="match status" value="1"/>
</dbReference>
<comment type="caution">
    <text evidence="7">The sequence shown here is derived from an EMBL/GenBank/DDBJ whole genome shotgun (WGS) entry which is preliminary data.</text>
</comment>
<dbReference type="SUPFAM" id="SSF55945">
    <property type="entry name" value="TATA-box binding protein-like"/>
    <property type="match status" value="1"/>
</dbReference>
<dbReference type="RefSeq" id="WP_310255991.1">
    <property type="nucleotide sequence ID" value="NZ_JAVDWA010000001.1"/>
</dbReference>
<dbReference type="PANTHER" id="PTHR43003">
    <property type="entry name" value="DNA-3-METHYLADENINE GLYCOSYLASE"/>
    <property type="match status" value="1"/>
</dbReference>
<keyword evidence="5" id="KW-0234">DNA repair</keyword>
<evidence type="ECO:0000313" key="8">
    <source>
        <dbReference type="Proteomes" id="UP001258181"/>
    </source>
</evidence>
<dbReference type="SUPFAM" id="SSF48150">
    <property type="entry name" value="DNA-glycosylase"/>
    <property type="match status" value="1"/>
</dbReference>
<evidence type="ECO:0000256" key="3">
    <source>
        <dbReference type="ARBA" id="ARBA00022763"/>
    </source>
</evidence>
<dbReference type="SMART" id="SM00478">
    <property type="entry name" value="ENDO3c"/>
    <property type="match status" value="1"/>
</dbReference>
<dbReference type="InterPro" id="IPR023170">
    <property type="entry name" value="HhH_base_excis_C"/>
</dbReference>
<dbReference type="InterPro" id="IPR011257">
    <property type="entry name" value="DNA_glycosylase"/>
</dbReference>
<dbReference type="Pfam" id="PF00730">
    <property type="entry name" value="HhH-GPD"/>
    <property type="match status" value="1"/>
</dbReference>
<dbReference type="PANTHER" id="PTHR43003:SF12">
    <property type="entry name" value="DNA-3-METHYLADENINE GLYCOSYLASE"/>
    <property type="match status" value="1"/>
</dbReference>
<dbReference type="InterPro" id="IPR012904">
    <property type="entry name" value="OGG_N"/>
</dbReference>
<dbReference type="InterPro" id="IPR003265">
    <property type="entry name" value="HhH-GPD_domain"/>
</dbReference>
<reference evidence="7 8" key="1">
    <citation type="submission" date="2023-07" db="EMBL/GenBank/DDBJ databases">
        <title>Sorghum-associated microbial communities from plants grown in Nebraska, USA.</title>
        <authorList>
            <person name="Schachtman D."/>
        </authorList>
    </citation>
    <scope>NUCLEOTIDE SEQUENCE [LARGE SCALE GENOMIC DNA]</scope>
    <source>
        <strain evidence="7 8">BE211</strain>
    </source>
</reference>
<dbReference type="InterPro" id="IPR037046">
    <property type="entry name" value="AlkA_N_sf"/>
</dbReference>
<evidence type="ECO:0000256" key="5">
    <source>
        <dbReference type="ARBA" id="ARBA00023204"/>
    </source>
</evidence>
<dbReference type="InterPro" id="IPR051912">
    <property type="entry name" value="Alkylbase_DNA_Glycosylase/TA"/>
</dbReference>
<comment type="catalytic activity">
    <reaction evidence="1">
        <text>Hydrolysis of alkylated DNA, releasing 3-methyladenine, 3-methylguanine, 7-methylguanine and 7-methyladenine.</text>
        <dbReference type="EC" id="3.2.2.21"/>
    </reaction>
</comment>
<dbReference type="Gene3D" id="1.10.1670.10">
    <property type="entry name" value="Helix-hairpin-Helix base-excision DNA repair enzymes (C-terminal)"/>
    <property type="match status" value="1"/>
</dbReference>
<dbReference type="GO" id="GO:0003905">
    <property type="term" value="F:alkylbase DNA N-glycosylase activity"/>
    <property type="evidence" value="ECO:0007669"/>
    <property type="project" value="UniProtKB-EC"/>
</dbReference>
<evidence type="ECO:0000256" key="4">
    <source>
        <dbReference type="ARBA" id="ARBA00022801"/>
    </source>
</evidence>
<evidence type="ECO:0000313" key="7">
    <source>
        <dbReference type="EMBL" id="MDR7071421.1"/>
    </source>
</evidence>
<gene>
    <name evidence="7" type="ORF">J2X07_000396</name>
</gene>
<evidence type="ECO:0000259" key="6">
    <source>
        <dbReference type="SMART" id="SM00478"/>
    </source>
</evidence>
<keyword evidence="7" id="KW-0326">Glycosidase</keyword>
<feature type="domain" description="HhH-GPD" evidence="6">
    <location>
        <begin position="136"/>
        <end position="301"/>
    </location>
</feature>
<proteinExistence type="predicted"/>